<evidence type="ECO:0000256" key="1">
    <source>
        <dbReference type="ARBA" id="ARBA00004196"/>
    </source>
</evidence>
<dbReference type="GO" id="GO:0030313">
    <property type="term" value="C:cell envelope"/>
    <property type="evidence" value="ECO:0007669"/>
    <property type="project" value="UniProtKB-SubCell"/>
</dbReference>
<reference evidence="4" key="1">
    <citation type="submission" date="2018-06" db="EMBL/GenBank/DDBJ databases">
        <authorList>
            <person name="Zhirakovskaya E."/>
        </authorList>
    </citation>
    <scope>NUCLEOTIDE SEQUENCE</scope>
</reference>
<dbReference type="SUPFAM" id="SSF111369">
    <property type="entry name" value="HlyD-like secretion proteins"/>
    <property type="match status" value="1"/>
</dbReference>
<dbReference type="Pfam" id="PF01590">
    <property type="entry name" value="GAF"/>
    <property type="match status" value="1"/>
</dbReference>
<evidence type="ECO:0000259" key="3">
    <source>
        <dbReference type="Pfam" id="PF01590"/>
    </source>
</evidence>
<dbReference type="SUPFAM" id="SSF55781">
    <property type="entry name" value="GAF domain-like"/>
    <property type="match status" value="1"/>
</dbReference>
<proteinExistence type="predicted"/>
<dbReference type="AlphaFoldDB" id="A0A3B1E2S6"/>
<dbReference type="InterPro" id="IPR050465">
    <property type="entry name" value="UPF0194_transport"/>
</dbReference>
<dbReference type="PANTHER" id="PTHR32347">
    <property type="entry name" value="EFFLUX SYSTEM COMPONENT YKNX-RELATED"/>
    <property type="match status" value="1"/>
</dbReference>
<dbReference type="EMBL" id="UOGK01000772">
    <property type="protein sequence ID" value="VAX42870.1"/>
    <property type="molecule type" value="Genomic_DNA"/>
</dbReference>
<dbReference type="InterPro" id="IPR003018">
    <property type="entry name" value="GAF"/>
</dbReference>
<accession>A0A3B1E2S6</accession>
<feature type="domain" description="GAF" evidence="3">
    <location>
        <begin position="214"/>
        <end position="360"/>
    </location>
</feature>
<evidence type="ECO:0000256" key="2">
    <source>
        <dbReference type="ARBA" id="ARBA00023054"/>
    </source>
</evidence>
<comment type="subcellular location">
    <subcellularLocation>
        <location evidence="1">Cell envelope</location>
    </subcellularLocation>
</comment>
<dbReference type="Gene3D" id="3.30.450.40">
    <property type="match status" value="1"/>
</dbReference>
<protein>
    <recommendedName>
        <fullName evidence="3">GAF domain-containing protein</fullName>
    </recommendedName>
</protein>
<name>A0A3B1E2S6_9ZZZZ</name>
<gene>
    <name evidence="4" type="ORF">MNBD_PLANCTO03-1905</name>
</gene>
<dbReference type="InterPro" id="IPR029016">
    <property type="entry name" value="GAF-like_dom_sf"/>
</dbReference>
<dbReference type="Gene3D" id="2.40.30.170">
    <property type="match status" value="1"/>
</dbReference>
<keyword evidence="2" id="KW-0175">Coiled coil</keyword>
<evidence type="ECO:0000313" key="4">
    <source>
        <dbReference type="EMBL" id="VAX42870.1"/>
    </source>
</evidence>
<organism evidence="4">
    <name type="scientific">hydrothermal vent metagenome</name>
    <dbReference type="NCBI Taxonomy" id="652676"/>
    <lineage>
        <taxon>unclassified sequences</taxon>
        <taxon>metagenomes</taxon>
        <taxon>ecological metagenomes</taxon>
    </lineage>
</organism>
<sequence>MIDLSKLRAPGWQRVVAELTATAPDDRSFLMRLLAVLAQASGSRQAVLFAAGTTDDDAGAEVEPRPLAVWPVLPELERSGQPVGDGHVEHVRDCKSAVREAAISGKVAVFGLEEQTQFYESGHKGYLIAVPLSAGTDSPAGVRHVVTLLLDSRSQQALQTTVALVELMCGYVHGHATNQMLSRTRAASMALDLATRLIAAINTAPNFKGAGIQLVNDLSRQLGADRVAIGWAKGLGRRGEGVVVKTIAMSDTELIDRRMTMVIKLEAAMDECFDQDQPVLYPPPPERAMRDGEEADVLLSQAITHAHRELGSGDANVKIASLPLRVDEDVVGVLTIESTGDGRIDLAMLELLQSAMDLIAPVLSLRRSDDRNLALRAYDSLLKAGSWAVGTKHTVWKLGGVAVMALALALVLVQVEYRIEAPVILRAQEQRTVSVPFDAQIASVPEGIKSGAKVQAGAVLAVLETTELKLQRLDAANQLAEARKRADAALASGKLDEYAQTVPQIEQYQSKIELYDILIDKATIRAPIDGTILEGDLSEMIGSSVQLGQAMYQIAPLDEMVLVAQVSDKDIALLQDAGEDVTTGDIATKARPGDRFPFTVERIVPLATPDAERRNAFEVRATLDESAPWMRPGMEGIAKFNTGKRSLIDIGTRRIRDTLRLWLWW</sequence>